<dbReference type="Proteomes" id="UP001595607">
    <property type="component" value="Unassembled WGS sequence"/>
</dbReference>
<reference evidence="2" key="1">
    <citation type="journal article" date="2019" name="Int. J. Syst. Evol. Microbiol.">
        <title>The Global Catalogue of Microorganisms (GCM) 10K type strain sequencing project: providing services to taxonomists for standard genome sequencing and annotation.</title>
        <authorList>
            <consortium name="The Broad Institute Genomics Platform"/>
            <consortium name="The Broad Institute Genome Sequencing Center for Infectious Disease"/>
            <person name="Wu L."/>
            <person name="Ma J."/>
        </authorList>
    </citation>
    <scope>NUCLEOTIDE SEQUENCE [LARGE SCALE GENOMIC DNA]</scope>
    <source>
        <strain evidence="2">KCTC 22245</strain>
    </source>
</reference>
<proteinExistence type="predicted"/>
<dbReference type="EMBL" id="JBHRVA010000001">
    <property type="protein sequence ID" value="MFC3301156.1"/>
    <property type="molecule type" value="Genomic_DNA"/>
</dbReference>
<dbReference type="RefSeq" id="WP_189577156.1">
    <property type="nucleotide sequence ID" value="NZ_BMXU01000003.1"/>
</dbReference>
<evidence type="ECO:0000313" key="2">
    <source>
        <dbReference type="Proteomes" id="UP001595607"/>
    </source>
</evidence>
<sequence length="243" mass="27277">MKQNREFVPFSLAASWHPYGGSEEDLLSWDEAEALDGFGRPSLHEVKSLLLKIRRGEVACFGRPRAIQWVTQMPFSPVAPGGDWDLYIQHTAFGVDWNSARHDWDDDEIILGPDRQVEQIPPELFDLKSTLAGLNTLRACNWNEGVIIEYLSVPRAQLTRNDGDPQGSVEPSEVILPASNREATSMLRLIAAMAVKGYAYSPSKKRNDATREIETDMAHLGIPMDQKTIKKYLKQATDLLPSE</sequence>
<comment type="caution">
    <text evidence="1">The sequence shown here is derived from an EMBL/GenBank/DDBJ whole genome shotgun (WGS) entry which is preliminary data.</text>
</comment>
<protein>
    <submittedName>
        <fullName evidence="1">Uncharacterized protein</fullName>
    </submittedName>
</protein>
<keyword evidence="2" id="KW-1185">Reference proteome</keyword>
<accession>A0ABV7M6Z5</accession>
<name>A0ABV7M6Z5_9PROT</name>
<gene>
    <name evidence="1" type="ORF">ACFONP_00240</name>
</gene>
<organism evidence="1 2">
    <name type="scientific">Parvularcula lutaonensis</name>
    <dbReference type="NCBI Taxonomy" id="491923"/>
    <lineage>
        <taxon>Bacteria</taxon>
        <taxon>Pseudomonadati</taxon>
        <taxon>Pseudomonadota</taxon>
        <taxon>Alphaproteobacteria</taxon>
        <taxon>Parvularculales</taxon>
        <taxon>Parvularculaceae</taxon>
        <taxon>Parvularcula</taxon>
    </lineage>
</organism>
<evidence type="ECO:0000313" key="1">
    <source>
        <dbReference type="EMBL" id="MFC3301156.1"/>
    </source>
</evidence>